<gene>
    <name evidence="1" type="ORF">BV25DRAFT_1571722</name>
</gene>
<evidence type="ECO:0000313" key="1">
    <source>
        <dbReference type="EMBL" id="KAI0056505.1"/>
    </source>
</evidence>
<accession>A0ACB8SKP4</accession>
<sequence>MWVVEGIHPTFPLNPPEIGGSWKESSSKIRTRSSGKRTEIGADAFLDRATSISYAVATGCISSPARPLWALVNPIARYRQVAAYLHSKTEFSIISSKMERVIECRERLQSETMRSSEGWSARSDVKPSSMPLAVRVEVDRQAPSHGASMAFRHALETDSP</sequence>
<reference evidence="1" key="2">
    <citation type="journal article" date="2022" name="New Phytol.">
        <title>Evolutionary transition to the ectomycorrhizal habit in the genomes of a hyperdiverse lineage of mushroom-forming fungi.</title>
        <authorList>
            <person name="Looney B."/>
            <person name="Miyauchi S."/>
            <person name="Morin E."/>
            <person name="Drula E."/>
            <person name="Courty P.E."/>
            <person name="Kohler A."/>
            <person name="Kuo A."/>
            <person name="LaButti K."/>
            <person name="Pangilinan J."/>
            <person name="Lipzen A."/>
            <person name="Riley R."/>
            <person name="Andreopoulos W."/>
            <person name="He G."/>
            <person name="Johnson J."/>
            <person name="Nolan M."/>
            <person name="Tritt A."/>
            <person name="Barry K.W."/>
            <person name="Grigoriev I.V."/>
            <person name="Nagy L.G."/>
            <person name="Hibbett D."/>
            <person name="Henrissat B."/>
            <person name="Matheny P.B."/>
            <person name="Labbe J."/>
            <person name="Martin F.M."/>
        </authorList>
    </citation>
    <scope>NUCLEOTIDE SEQUENCE</scope>
    <source>
        <strain evidence="1">HHB10654</strain>
    </source>
</reference>
<proteinExistence type="predicted"/>
<reference evidence="1" key="1">
    <citation type="submission" date="2021-03" db="EMBL/GenBank/DDBJ databases">
        <authorList>
            <consortium name="DOE Joint Genome Institute"/>
            <person name="Ahrendt S."/>
            <person name="Looney B.P."/>
            <person name="Miyauchi S."/>
            <person name="Morin E."/>
            <person name="Drula E."/>
            <person name="Courty P.E."/>
            <person name="Chicoki N."/>
            <person name="Fauchery L."/>
            <person name="Kohler A."/>
            <person name="Kuo A."/>
            <person name="Labutti K."/>
            <person name="Pangilinan J."/>
            <person name="Lipzen A."/>
            <person name="Riley R."/>
            <person name="Andreopoulos W."/>
            <person name="He G."/>
            <person name="Johnson J."/>
            <person name="Barry K.W."/>
            <person name="Grigoriev I.V."/>
            <person name="Nagy L."/>
            <person name="Hibbett D."/>
            <person name="Henrissat B."/>
            <person name="Matheny P.B."/>
            <person name="Labbe J."/>
            <person name="Martin F."/>
        </authorList>
    </citation>
    <scope>NUCLEOTIDE SEQUENCE</scope>
    <source>
        <strain evidence="1">HHB10654</strain>
    </source>
</reference>
<dbReference type="EMBL" id="MU277263">
    <property type="protein sequence ID" value="KAI0056505.1"/>
    <property type="molecule type" value="Genomic_DNA"/>
</dbReference>
<name>A0ACB8SKP4_9AGAM</name>
<organism evidence="1 2">
    <name type="scientific">Artomyces pyxidatus</name>
    <dbReference type="NCBI Taxonomy" id="48021"/>
    <lineage>
        <taxon>Eukaryota</taxon>
        <taxon>Fungi</taxon>
        <taxon>Dikarya</taxon>
        <taxon>Basidiomycota</taxon>
        <taxon>Agaricomycotina</taxon>
        <taxon>Agaricomycetes</taxon>
        <taxon>Russulales</taxon>
        <taxon>Auriscalpiaceae</taxon>
        <taxon>Artomyces</taxon>
    </lineage>
</organism>
<keyword evidence="2" id="KW-1185">Reference proteome</keyword>
<protein>
    <submittedName>
        <fullName evidence="1">Uncharacterized protein</fullName>
    </submittedName>
</protein>
<evidence type="ECO:0000313" key="2">
    <source>
        <dbReference type="Proteomes" id="UP000814140"/>
    </source>
</evidence>
<comment type="caution">
    <text evidence="1">The sequence shown here is derived from an EMBL/GenBank/DDBJ whole genome shotgun (WGS) entry which is preliminary data.</text>
</comment>
<dbReference type="Proteomes" id="UP000814140">
    <property type="component" value="Unassembled WGS sequence"/>
</dbReference>